<dbReference type="STRING" id="905079.L1JB65"/>
<evidence type="ECO:0000313" key="6">
    <source>
        <dbReference type="Proteomes" id="UP000011087"/>
    </source>
</evidence>
<dbReference type="HOGENOM" id="CLU_029811_0_0_1"/>
<comment type="subcellular location">
    <subcellularLocation>
        <location evidence="1">Nucleus</location>
    </subcellularLocation>
</comment>
<protein>
    <recommendedName>
        <fullName evidence="7">Mini-chromosome maintenance complex-binding protein</fullName>
    </recommendedName>
</protein>
<gene>
    <name evidence="4" type="ORF">GUITHDRAFT_163251</name>
</gene>
<evidence type="ECO:0000256" key="1">
    <source>
        <dbReference type="ARBA" id="ARBA00004123"/>
    </source>
</evidence>
<evidence type="ECO:0000256" key="2">
    <source>
        <dbReference type="ARBA" id="ARBA00023242"/>
    </source>
</evidence>
<dbReference type="GO" id="GO:0003682">
    <property type="term" value="F:chromatin binding"/>
    <property type="evidence" value="ECO:0007669"/>
    <property type="project" value="TreeGrafter"/>
</dbReference>
<dbReference type="GeneID" id="17302057"/>
<sequence length="508" mass="57054">MPVPIATPTIEEIREPSKVIGRILTESPSSDVKAQLVKEHFSSSLRDHWHEIPLLNSVDQVEQIRPGTLVRFRCMVQNTYNPEWYVGEYELVNKATGERKRRFSLYADSVESEEGCDVDMSSASSATLERIPLHCISIPFESSWVGEEHEAREEPMTSTEQRSKRSLEEEDVEMADVSGMEEQENKRSCSKSQSEGMNDGEKGAKISDGSFCHSHMNDRIDSKQAAIVKVYDADARESVKVNEIYEVVRHAPSGCLGVYRKRSAGLPALPQLTLRPSQLVNILSNLTHGDEVAAEYLLCHLISRIYHRLHGVPVGKLSLALSGLQPGSAEVSSSSSELLETLRKLLPMVADIKLSIKELCGKSMTSKKDYETDMLHMGKLQVEFPTDVPALVLSQGRSLLRTDIALKLEHKQRTQPMQLSDELLARLRAYLQLARSLDVKMSDDFCKIAEEKFVSARQEQQGVTQETFGLWLTLSRLLAASYGEEEVTSERWEQALQLEGTRKQRSSC</sequence>
<dbReference type="AlphaFoldDB" id="L1JB65"/>
<dbReference type="PANTHER" id="PTHR13489">
    <property type="entry name" value="MINI-CHROMOSOME MAINTENANCE COMPLEX-BINDING PROTEIN"/>
    <property type="match status" value="1"/>
</dbReference>
<dbReference type="PANTHER" id="PTHR13489:SF0">
    <property type="entry name" value="MINI-CHROMOSOME MAINTENANCE COMPLEX-BINDING PROTEIN"/>
    <property type="match status" value="1"/>
</dbReference>
<dbReference type="OrthoDB" id="329666at2759"/>
<dbReference type="Pfam" id="PF09739">
    <property type="entry name" value="MCM_bind"/>
    <property type="match status" value="2"/>
</dbReference>
<reference evidence="4 6" key="1">
    <citation type="journal article" date="2012" name="Nature">
        <title>Algal genomes reveal evolutionary mosaicism and the fate of nucleomorphs.</title>
        <authorList>
            <consortium name="DOE Joint Genome Institute"/>
            <person name="Curtis B.A."/>
            <person name="Tanifuji G."/>
            <person name="Burki F."/>
            <person name="Gruber A."/>
            <person name="Irimia M."/>
            <person name="Maruyama S."/>
            <person name="Arias M.C."/>
            <person name="Ball S.G."/>
            <person name="Gile G.H."/>
            <person name="Hirakawa Y."/>
            <person name="Hopkins J.F."/>
            <person name="Kuo A."/>
            <person name="Rensing S.A."/>
            <person name="Schmutz J."/>
            <person name="Symeonidi A."/>
            <person name="Elias M."/>
            <person name="Eveleigh R.J."/>
            <person name="Herman E.K."/>
            <person name="Klute M.J."/>
            <person name="Nakayama T."/>
            <person name="Obornik M."/>
            <person name="Reyes-Prieto A."/>
            <person name="Armbrust E.V."/>
            <person name="Aves S.J."/>
            <person name="Beiko R.G."/>
            <person name="Coutinho P."/>
            <person name="Dacks J.B."/>
            <person name="Durnford D.G."/>
            <person name="Fast N.M."/>
            <person name="Green B.R."/>
            <person name="Grisdale C.J."/>
            <person name="Hempel F."/>
            <person name="Henrissat B."/>
            <person name="Hoppner M.P."/>
            <person name="Ishida K."/>
            <person name="Kim E."/>
            <person name="Koreny L."/>
            <person name="Kroth P.G."/>
            <person name="Liu Y."/>
            <person name="Malik S.B."/>
            <person name="Maier U.G."/>
            <person name="McRose D."/>
            <person name="Mock T."/>
            <person name="Neilson J.A."/>
            <person name="Onodera N.T."/>
            <person name="Poole A.M."/>
            <person name="Pritham E.J."/>
            <person name="Richards T.A."/>
            <person name="Rocap G."/>
            <person name="Roy S.W."/>
            <person name="Sarai C."/>
            <person name="Schaack S."/>
            <person name="Shirato S."/>
            <person name="Slamovits C.H."/>
            <person name="Spencer D.F."/>
            <person name="Suzuki S."/>
            <person name="Worden A.Z."/>
            <person name="Zauner S."/>
            <person name="Barry K."/>
            <person name="Bell C."/>
            <person name="Bharti A.K."/>
            <person name="Crow J.A."/>
            <person name="Grimwood J."/>
            <person name="Kramer R."/>
            <person name="Lindquist E."/>
            <person name="Lucas S."/>
            <person name="Salamov A."/>
            <person name="McFadden G.I."/>
            <person name="Lane C.E."/>
            <person name="Keeling P.J."/>
            <person name="Gray M.W."/>
            <person name="Grigoriev I.V."/>
            <person name="Archibald J.M."/>
        </authorList>
    </citation>
    <scope>NUCLEOTIDE SEQUENCE</scope>
    <source>
        <strain evidence="4 6">CCMP2712</strain>
    </source>
</reference>
<evidence type="ECO:0000256" key="3">
    <source>
        <dbReference type="SAM" id="MobiDB-lite"/>
    </source>
</evidence>
<keyword evidence="2" id="KW-0539">Nucleus</keyword>
<name>L1JB65_GUITC</name>
<dbReference type="GO" id="GO:0005634">
    <property type="term" value="C:nucleus"/>
    <property type="evidence" value="ECO:0007669"/>
    <property type="project" value="UniProtKB-SubCell"/>
</dbReference>
<dbReference type="Proteomes" id="UP000011087">
    <property type="component" value="Unassembled WGS sequence"/>
</dbReference>
<dbReference type="RefSeq" id="XP_005832334.1">
    <property type="nucleotide sequence ID" value="XM_005832277.1"/>
</dbReference>
<dbReference type="eggNOG" id="KOG2545">
    <property type="taxonomic scope" value="Eukaryota"/>
</dbReference>
<feature type="compositionally biased region" description="Basic and acidic residues" evidence="3">
    <location>
        <begin position="146"/>
        <end position="167"/>
    </location>
</feature>
<dbReference type="EnsemblProtists" id="EKX45354">
    <property type="protein sequence ID" value="EKX45354"/>
    <property type="gene ID" value="GUITHDRAFT_163251"/>
</dbReference>
<proteinExistence type="predicted"/>
<organism evidence="4">
    <name type="scientific">Guillardia theta (strain CCMP2712)</name>
    <name type="common">Cryptophyte</name>
    <dbReference type="NCBI Taxonomy" id="905079"/>
    <lineage>
        <taxon>Eukaryota</taxon>
        <taxon>Cryptophyceae</taxon>
        <taxon>Pyrenomonadales</taxon>
        <taxon>Geminigeraceae</taxon>
        <taxon>Guillardia</taxon>
    </lineage>
</organism>
<feature type="compositionally biased region" description="Acidic residues" evidence="3">
    <location>
        <begin position="168"/>
        <end position="182"/>
    </location>
</feature>
<accession>L1JB65</accession>
<dbReference type="GO" id="GO:0006261">
    <property type="term" value="P:DNA-templated DNA replication"/>
    <property type="evidence" value="ECO:0007669"/>
    <property type="project" value="TreeGrafter"/>
</dbReference>
<dbReference type="OMA" id="EEHTEMI"/>
<evidence type="ECO:0000313" key="4">
    <source>
        <dbReference type="EMBL" id="EKX45354.1"/>
    </source>
</evidence>
<reference evidence="5" key="3">
    <citation type="submission" date="2016-03" db="UniProtKB">
        <authorList>
            <consortium name="EnsemblProtists"/>
        </authorList>
    </citation>
    <scope>IDENTIFICATION</scope>
</reference>
<dbReference type="InterPro" id="IPR019140">
    <property type="entry name" value="MCM_complex-bd"/>
</dbReference>
<evidence type="ECO:0000313" key="5">
    <source>
        <dbReference type="EnsemblProtists" id="EKX45354"/>
    </source>
</evidence>
<dbReference type="PaxDb" id="55529-EKX45354"/>
<dbReference type="KEGG" id="gtt:GUITHDRAFT_163251"/>
<feature type="region of interest" description="Disordered" evidence="3">
    <location>
        <begin position="146"/>
        <end position="208"/>
    </location>
</feature>
<dbReference type="EMBL" id="JH992999">
    <property type="protein sequence ID" value="EKX45354.1"/>
    <property type="molecule type" value="Genomic_DNA"/>
</dbReference>
<evidence type="ECO:0008006" key="7">
    <source>
        <dbReference type="Google" id="ProtNLM"/>
    </source>
</evidence>
<reference evidence="6" key="2">
    <citation type="submission" date="2012-11" db="EMBL/GenBank/DDBJ databases">
        <authorList>
            <person name="Kuo A."/>
            <person name="Curtis B.A."/>
            <person name="Tanifuji G."/>
            <person name="Burki F."/>
            <person name="Gruber A."/>
            <person name="Irimia M."/>
            <person name="Maruyama S."/>
            <person name="Arias M.C."/>
            <person name="Ball S.G."/>
            <person name="Gile G.H."/>
            <person name="Hirakawa Y."/>
            <person name="Hopkins J.F."/>
            <person name="Rensing S.A."/>
            <person name="Schmutz J."/>
            <person name="Symeonidi A."/>
            <person name="Elias M."/>
            <person name="Eveleigh R.J."/>
            <person name="Herman E.K."/>
            <person name="Klute M.J."/>
            <person name="Nakayama T."/>
            <person name="Obornik M."/>
            <person name="Reyes-Prieto A."/>
            <person name="Armbrust E.V."/>
            <person name="Aves S.J."/>
            <person name="Beiko R.G."/>
            <person name="Coutinho P."/>
            <person name="Dacks J.B."/>
            <person name="Durnford D.G."/>
            <person name="Fast N.M."/>
            <person name="Green B.R."/>
            <person name="Grisdale C."/>
            <person name="Hempe F."/>
            <person name="Henrissat B."/>
            <person name="Hoppner M.P."/>
            <person name="Ishida K.-I."/>
            <person name="Kim E."/>
            <person name="Koreny L."/>
            <person name="Kroth P.G."/>
            <person name="Liu Y."/>
            <person name="Malik S.-B."/>
            <person name="Maier U.G."/>
            <person name="McRose D."/>
            <person name="Mock T."/>
            <person name="Neilson J.A."/>
            <person name="Onodera N.T."/>
            <person name="Poole A.M."/>
            <person name="Pritham E.J."/>
            <person name="Richards T.A."/>
            <person name="Rocap G."/>
            <person name="Roy S.W."/>
            <person name="Sarai C."/>
            <person name="Schaack S."/>
            <person name="Shirato S."/>
            <person name="Slamovits C.H."/>
            <person name="Spencer D.F."/>
            <person name="Suzuki S."/>
            <person name="Worden A.Z."/>
            <person name="Zauner S."/>
            <person name="Barry K."/>
            <person name="Bell C."/>
            <person name="Bharti A.K."/>
            <person name="Crow J.A."/>
            <person name="Grimwood J."/>
            <person name="Kramer R."/>
            <person name="Lindquist E."/>
            <person name="Lucas S."/>
            <person name="Salamov A."/>
            <person name="McFadden G.I."/>
            <person name="Lane C.E."/>
            <person name="Keeling P.J."/>
            <person name="Gray M.W."/>
            <person name="Grigoriev I.V."/>
            <person name="Archibald J.M."/>
        </authorList>
    </citation>
    <scope>NUCLEOTIDE SEQUENCE</scope>
    <source>
        <strain evidence="6">CCMP2712</strain>
    </source>
</reference>
<keyword evidence="6" id="KW-1185">Reference proteome</keyword>